<keyword evidence="3" id="KW-1185">Reference proteome</keyword>
<organism evidence="2 3">
    <name type="scientific">Bombiscardovia nodaiensis</name>
    <dbReference type="NCBI Taxonomy" id="2932181"/>
    <lineage>
        <taxon>Bacteria</taxon>
        <taxon>Bacillati</taxon>
        <taxon>Actinomycetota</taxon>
        <taxon>Actinomycetes</taxon>
        <taxon>Bifidobacteriales</taxon>
        <taxon>Bifidobacteriaceae</taxon>
        <taxon>Bombiscardovia</taxon>
    </lineage>
</organism>
<proteinExistence type="predicted"/>
<keyword evidence="1" id="KW-0472">Membrane</keyword>
<dbReference type="EMBL" id="AP026798">
    <property type="protein sequence ID" value="BDR53201.1"/>
    <property type="molecule type" value="Genomic_DNA"/>
</dbReference>
<keyword evidence="1" id="KW-1133">Transmembrane helix</keyword>
<name>A0ABM8B8Y5_9BIFI</name>
<protein>
    <submittedName>
        <fullName evidence="2">Uncharacterized protein</fullName>
    </submittedName>
</protein>
<evidence type="ECO:0000313" key="2">
    <source>
        <dbReference type="EMBL" id="BDR53201.1"/>
    </source>
</evidence>
<gene>
    <name evidence="2" type="ORF">KIM372_11080</name>
</gene>
<feature type="transmembrane region" description="Helical" evidence="1">
    <location>
        <begin position="15"/>
        <end position="36"/>
    </location>
</feature>
<sequence length="224" mass="25900">MQAFLDPIFKDHDPLMIGCAVVIVVILGFIIFAFALGRSRSKRGIPNFKVNLQMSQILAQPVLMTSFNFGHNKGRQDEILFEKYAPGSKYSEGDYEGTISRWKKEETEKGMRYVGYFSEYEFREFPLEFKLAGNEYADRVGLTQEGLTLYQAAGQVMQVDWEHCTFKNSNYRISLIDPAGNPDFKKAIDYSYVELFPNQFGNGEYDVLEELLIKYANLRYSFMR</sequence>
<keyword evidence="1" id="KW-0812">Transmembrane</keyword>
<reference evidence="2 3" key="1">
    <citation type="journal article" date="2023" name="Microbiol. Spectr.">
        <title>Symbiosis of Carpenter Bees with Uncharacterized Lactic Acid Bacteria Showing NAD Auxotrophy.</title>
        <authorList>
            <person name="Kawasaki S."/>
            <person name="Ozawa K."/>
            <person name="Mori T."/>
            <person name="Yamamoto A."/>
            <person name="Ito M."/>
            <person name="Ohkuma M."/>
            <person name="Sakamoto M."/>
            <person name="Matsutani M."/>
        </authorList>
    </citation>
    <scope>NUCLEOTIDE SEQUENCE [LARGE SCALE GENOMIC DNA]</scope>
    <source>
        <strain evidence="2 3">Kim37-2</strain>
    </source>
</reference>
<accession>A0ABM8B8Y5</accession>
<evidence type="ECO:0000256" key="1">
    <source>
        <dbReference type="SAM" id="Phobius"/>
    </source>
</evidence>
<dbReference type="Proteomes" id="UP001321766">
    <property type="component" value="Chromosome"/>
</dbReference>
<evidence type="ECO:0000313" key="3">
    <source>
        <dbReference type="Proteomes" id="UP001321766"/>
    </source>
</evidence>